<sequence length="163" mass="17799">MTDQQKRSGSGSLDSNFHLCLTTLKPVARRLNSLKSLLDILQVEPTRCRPHLLRQMRANAHCITNDLLVHSCLQGLIVKPCSLRNPSGGQYNVESLATSTSGLNHSGLPLGKRRSRASDFAHPVISSVSTLWSQYAQQSASVGDHISECIHPEARSIDSGLFV</sequence>
<proteinExistence type="predicted"/>
<accession>A0A177C2B1</accession>
<dbReference type="GeneID" id="28769195"/>
<name>A0A177C2B1_9PLEO</name>
<dbReference type="AlphaFoldDB" id="A0A177C2B1"/>
<reference evidence="1 2" key="1">
    <citation type="submission" date="2016-05" db="EMBL/GenBank/DDBJ databases">
        <title>Comparative analysis of secretome profiles of manganese(II)-oxidizing ascomycete fungi.</title>
        <authorList>
            <consortium name="DOE Joint Genome Institute"/>
            <person name="Zeiner C.A."/>
            <person name="Purvine S.O."/>
            <person name="Zink E.M."/>
            <person name="Wu S."/>
            <person name="Pasa-Tolic L."/>
            <person name="Chaput D.L."/>
            <person name="Haridas S."/>
            <person name="Grigoriev I.V."/>
            <person name="Santelli C.M."/>
            <person name="Hansel C.M."/>
        </authorList>
    </citation>
    <scope>NUCLEOTIDE SEQUENCE [LARGE SCALE GENOMIC DNA]</scope>
    <source>
        <strain evidence="1 2">AP3s5-JAC2a</strain>
    </source>
</reference>
<evidence type="ECO:0000313" key="2">
    <source>
        <dbReference type="Proteomes" id="UP000077069"/>
    </source>
</evidence>
<organism evidence="1 2">
    <name type="scientific">Paraphaeosphaeria sporulosa</name>
    <dbReference type="NCBI Taxonomy" id="1460663"/>
    <lineage>
        <taxon>Eukaryota</taxon>
        <taxon>Fungi</taxon>
        <taxon>Dikarya</taxon>
        <taxon>Ascomycota</taxon>
        <taxon>Pezizomycotina</taxon>
        <taxon>Dothideomycetes</taxon>
        <taxon>Pleosporomycetidae</taxon>
        <taxon>Pleosporales</taxon>
        <taxon>Massarineae</taxon>
        <taxon>Didymosphaeriaceae</taxon>
        <taxon>Paraphaeosphaeria</taxon>
    </lineage>
</organism>
<keyword evidence="2" id="KW-1185">Reference proteome</keyword>
<gene>
    <name evidence="1" type="ORF">CC84DRAFT_275813</name>
</gene>
<dbReference type="EMBL" id="KV441558">
    <property type="protein sequence ID" value="OAG01029.1"/>
    <property type="molecule type" value="Genomic_DNA"/>
</dbReference>
<dbReference type="InParanoid" id="A0A177C2B1"/>
<protein>
    <submittedName>
        <fullName evidence="1">Uncharacterized protein</fullName>
    </submittedName>
</protein>
<dbReference type="Proteomes" id="UP000077069">
    <property type="component" value="Unassembled WGS sequence"/>
</dbReference>
<evidence type="ECO:0000313" key="1">
    <source>
        <dbReference type="EMBL" id="OAG01029.1"/>
    </source>
</evidence>
<dbReference type="RefSeq" id="XP_018031394.1">
    <property type="nucleotide sequence ID" value="XM_018185709.1"/>
</dbReference>